<dbReference type="EMBL" id="HACM01010482">
    <property type="protein sequence ID" value="CRZ10924.1"/>
    <property type="molecule type" value="Transcribed_RNA"/>
</dbReference>
<protein>
    <submittedName>
        <fullName evidence="2">Uncharacterized protein</fullName>
    </submittedName>
</protein>
<feature type="region of interest" description="Disordered" evidence="1">
    <location>
        <begin position="2064"/>
        <end position="2086"/>
    </location>
</feature>
<reference evidence="2" key="1">
    <citation type="submission" date="2015-04" db="EMBL/GenBank/DDBJ databases">
        <title>The genome sequence of the plant pathogenic Rhizarian Plasmodiophora brassicae reveals insights in its biotrophic life cycle and the origin of chitin synthesis.</title>
        <authorList>
            <person name="Schwelm A."/>
            <person name="Fogelqvist J."/>
            <person name="Knaust A."/>
            <person name="Julke S."/>
            <person name="Lilja T."/>
            <person name="Dhandapani V."/>
            <person name="Bonilla-Rosso G."/>
            <person name="Karlsson M."/>
            <person name="Shevchenko A."/>
            <person name="Choi S.R."/>
            <person name="Kim H.G."/>
            <person name="Park J.Y."/>
            <person name="Lim Y.P."/>
            <person name="Ludwig-Muller J."/>
            <person name="Dixelius C."/>
        </authorList>
    </citation>
    <scope>NUCLEOTIDE SEQUENCE</scope>
    <source>
        <tissue evidence="2">Potato root galls</tissue>
    </source>
</reference>
<feature type="region of interest" description="Disordered" evidence="1">
    <location>
        <begin position="1899"/>
        <end position="1937"/>
    </location>
</feature>
<organism evidence="2">
    <name type="scientific">Spongospora subterranea</name>
    <dbReference type="NCBI Taxonomy" id="70186"/>
    <lineage>
        <taxon>Eukaryota</taxon>
        <taxon>Sar</taxon>
        <taxon>Rhizaria</taxon>
        <taxon>Endomyxa</taxon>
        <taxon>Phytomyxea</taxon>
        <taxon>Plasmodiophorida</taxon>
        <taxon>Plasmodiophoridae</taxon>
        <taxon>Spongospora</taxon>
    </lineage>
</organism>
<name>A0A0H5RQD8_9EUKA</name>
<dbReference type="SUPFAM" id="SSF48371">
    <property type="entry name" value="ARM repeat"/>
    <property type="match status" value="1"/>
</dbReference>
<feature type="compositionally biased region" description="Polar residues" evidence="1">
    <location>
        <begin position="1905"/>
        <end position="1914"/>
    </location>
</feature>
<feature type="region of interest" description="Disordered" evidence="1">
    <location>
        <begin position="1972"/>
        <end position="2047"/>
    </location>
</feature>
<evidence type="ECO:0000256" key="1">
    <source>
        <dbReference type="SAM" id="MobiDB-lite"/>
    </source>
</evidence>
<evidence type="ECO:0000313" key="2">
    <source>
        <dbReference type="EMBL" id="CRZ10924.1"/>
    </source>
</evidence>
<accession>A0A0H5RQD8</accession>
<sequence length="2086" mass="234274">MDGIAGEQAIDHTLQQVDELLLAWSQPKAHQEDVIRSAAMILSWLRRLCCQNATRALIVADMLITVAKKTVGDGVHPDHRTVPSTKDRAVSSLDHREQSPQFWILDCTAEVLGAIERRDTIQDDLPSDIPSSIITYCFSRLSLGFSLPVQSAAGRCLSALSKLFLGEIISVLLMEMKKNSSDAQAREFVIVQRAVGDMDFCIDKLQLTVKYLEELASICTKTDRGVLRAEICMSLKKIMQCVLGPGNLSALETSEYGVAFWNVFARLYRIVGKWSKKSKHAVFCYSFMVTCVCLGQMSFFTSSNREDVFKLVIHGIRKEELRAGCLVIGKDYVRDVNVLFFRDDMDLFTAQIQTLLQSVMPKKKGITEAELPIAIGILLCIGRKHMHFLVNEVAAVVLKSKSGYTDTCKIAVLSALCSISNEIPFEMENYNYTLGPLVSGIIESDSEKRMMCAALSCFPFICHNKPERVKITGSRIAALTLDITHEVAVSASGALHRYAIRNPENSLLLSLYSLVDVLSRLYEDDISLQVRTISNVKVILVSYDEFILLNRGETTMVSFESWIAIRHHLEGICLLWLTHPEEWIRKEAWDLLNILSSAGIRLLDSVPTSVGPYSLKDLQSGNRLSLLVDYLKADALPDPESGHSPALFRFIDANYSQFTGVISWVWSIVVDHLVVMGNKEHSPELKTYQYPAWNNHLRFACLGARLSETFPSEFTTEKYRADYCTKKETYQSLRHSFVSLHLSADDITTFSQYIFGVSRNAPKKVWQEAKQSLSLLHSSVLDSIAYSFKASVVPSGFVQAVATIKRRPKRNSLDPIIDFFFHWRTLKVYELLVSKLDDNSMRNLKIIPVQIFEFTVQWCLVNHHIMFAECNIGIFKSMLGIVLKCCQHHVPIFELVSQDPSCERMLSEFYSECLSSDKQNGSPVELSPRNHAFDSRHYRRNIFVFITSRLASRLASDTQVGEKLRNKIHIASCNAISSLVAMGPISEPVLLTDISLWLESMNSLRLPVANSFSALLLHQPSQLLDFVVHACSRQNAPYTSEAYIRAVCDNISPKSSRRHFFIVCPNPVGAASQTKRFDTQVDEFANHPCTFLALSLLLQVSPSVALRQGGLEMASLLQPEFGVRSESRRITHDCINVCLEFALRTCEGIASEYFVYMPYFLDAVAFFVYHVSEHDARVLLRFVLHWVPRLSQLLSKCSASDMEDEDTSHCSDCVNSLVSTFERLTGAGPLIFQVLNSLFNLTRVIHSTFDLDDQLCAIWNIVGNQHHRSILLVVSSFLEIQFESFPELCRQITSYLLRSNLSDALVSHLLQNIRTFCDDIPLCNISSDFYSDNSPSVVDWSNTNMALYILTNTAFERPDRTRDFFPLMVHSASVLRHKELERLFQFVLLDLALDSLRLTTTQTALSFAAIVVRDRPSFARKWCKLAWDWAICCPDETVSRSSMELYTALNVWFDLRVGMHLSMRMRRSLLCHDHVALVNVVDLLTSIPLERNWTGPEWTLYIVLGFSLLAHDHLDVFSQGIRILNLCQSVTSVHDMNHIISDLQPLWSFASITSIVAKGFCSISTFASSIRFLLLLFSSMPNASALTEEIVIATMMGMLIELETRKIILEDRLVYQVITQLQTARTDASSQLSNLHRVIVAICSGAIEDARAVRRYHNQVASGSASRRSTVPTLTRMSIQGSRRISRKSVISNKEFHEIQTTSSNRFEINEVVGIDDLLKIVPSICRAALRGSKFTNPAFVLDLVESLLRSEEVTWRKPCLWLLDAILDELALEVTPRRFAQLGEILMQNCSASDRETALAAEVVCARLFDKAPQSYHYGAFKFYFPVANTTNFKCDSVIHLDKGQITESSYSECIRFFDGPVVSLISGLATLYIPSSFEEMQSMDSLNPEYTLAERHSPVDSMEFQSASQRNTRYSDKMTVKPSGDHVPEDGSLSLTISSPPTFALLHALPQPRDDAKRYRDSLATLESTNSSVYSEYPAVPSKQRNNGAKKGDPKTTGKVGFAPEEGSSMHDRRPSSTELSLSDDADDTSGTSISMGSDDDQVQKHIVDLVDQLRTASIPGVTATDTDEADGTVNYCQEPLPTS</sequence>
<feature type="compositionally biased region" description="Basic and acidic residues" evidence="1">
    <location>
        <begin position="1915"/>
        <end position="1931"/>
    </location>
</feature>
<proteinExistence type="predicted"/>
<dbReference type="InterPro" id="IPR016024">
    <property type="entry name" value="ARM-type_fold"/>
</dbReference>